<organism evidence="1 2">
    <name type="scientific">Aphanomyces euteiches</name>
    <dbReference type="NCBI Taxonomy" id="100861"/>
    <lineage>
        <taxon>Eukaryota</taxon>
        <taxon>Sar</taxon>
        <taxon>Stramenopiles</taxon>
        <taxon>Oomycota</taxon>
        <taxon>Saprolegniomycetes</taxon>
        <taxon>Saprolegniales</taxon>
        <taxon>Verrucalvaceae</taxon>
        <taxon>Aphanomyces</taxon>
    </lineage>
</organism>
<dbReference type="EMBL" id="VJMJ01000066">
    <property type="protein sequence ID" value="KAF0739171.1"/>
    <property type="molecule type" value="Genomic_DNA"/>
</dbReference>
<evidence type="ECO:0000313" key="1">
    <source>
        <dbReference type="EMBL" id="KAF0739171.1"/>
    </source>
</evidence>
<sequence>MREAEMATELDIEMLEEVDKTLKKQEKTRYFTKMSQIYRRERKQEREYLIAKSKELQGVLLAMKHRRLDSPSALPWKIVADVLDEEKKHATCRRKTLKAQVDLYECVVREMAKWVMRNTHPHPSLNSRVQTWRDHSLLANPISRRLGKEWILKQMHHNADRIFQEYGCPSNGDNFISFDVVIPEKEDARYVWVAQMDCPFSVDHVEATYCRNLCPILNLNLQYPYPDNTVAEEDGSILLHRMTAATGEVMDLLTTSFREGNRLLVVAQEILTDEILDERNSVRNKSYWMEVFQLPSGQWKRRSVWIVSQQRGYPLAHEARTWGFELQDNVEESFRRGMKAAWARLWPNYHSVVAKP</sequence>
<evidence type="ECO:0000313" key="2">
    <source>
        <dbReference type="Proteomes" id="UP000481153"/>
    </source>
</evidence>
<protein>
    <submittedName>
        <fullName evidence="1">Uncharacterized protein</fullName>
    </submittedName>
</protein>
<proteinExistence type="predicted"/>
<gene>
    <name evidence="1" type="ORF">Ae201684_005097</name>
</gene>
<dbReference type="VEuPathDB" id="FungiDB:AeMF1_015321"/>
<dbReference type="Proteomes" id="UP000481153">
    <property type="component" value="Unassembled WGS sequence"/>
</dbReference>
<accession>A0A6G0XG13</accession>
<dbReference type="AlphaFoldDB" id="A0A6G0XG13"/>
<keyword evidence="2" id="KW-1185">Reference proteome</keyword>
<reference evidence="1 2" key="1">
    <citation type="submission" date="2019-07" db="EMBL/GenBank/DDBJ databases">
        <title>Genomics analysis of Aphanomyces spp. identifies a new class of oomycete effector associated with host adaptation.</title>
        <authorList>
            <person name="Gaulin E."/>
        </authorList>
    </citation>
    <scope>NUCLEOTIDE SEQUENCE [LARGE SCALE GENOMIC DNA]</scope>
    <source>
        <strain evidence="1 2">ATCC 201684</strain>
    </source>
</reference>
<name>A0A6G0XG13_9STRA</name>
<comment type="caution">
    <text evidence="1">The sequence shown here is derived from an EMBL/GenBank/DDBJ whole genome shotgun (WGS) entry which is preliminary data.</text>
</comment>